<dbReference type="EMBL" id="VWAK01000018">
    <property type="protein sequence ID" value="KAA5229862.1"/>
    <property type="molecule type" value="Genomic_DNA"/>
</dbReference>
<dbReference type="Proteomes" id="UP000440198">
    <property type="component" value="Unassembled WGS sequence"/>
</dbReference>
<dbReference type="Proteomes" id="UP000421791">
    <property type="component" value="Unassembled WGS sequence"/>
</dbReference>
<comment type="caution">
    <text evidence="7">The sequence shown here is derived from an EMBL/GenBank/DDBJ whole genome shotgun (WGS) entry which is preliminary data.</text>
</comment>
<feature type="transmembrane region" description="Helical" evidence="5">
    <location>
        <begin position="111"/>
        <end position="131"/>
    </location>
</feature>
<dbReference type="EMBL" id="VWAG01000017">
    <property type="protein sequence ID" value="KAA5257165.1"/>
    <property type="molecule type" value="Genomic_DNA"/>
</dbReference>
<protein>
    <submittedName>
        <fullName evidence="7">O-antigen ligase family protein</fullName>
    </submittedName>
</protein>
<feature type="transmembrane region" description="Helical" evidence="5">
    <location>
        <begin position="222"/>
        <end position="240"/>
    </location>
</feature>
<organism evidence="7 9">
    <name type="scientific">Bacteroides finegoldii</name>
    <dbReference type="NCBI Taxonomy" id="338188"/>
    <lineage>
        <taxon>Bacteria</taxon>
        <taxon>Pseudomonadati</taxon>
        <taxon>Bacteroidota</taxon>
        <taxon>Bacteroidia</taxon>
        <taxon>Bacteroidales</taxon>
        <taxon>Bacteroidaceae</taxon>
        <taxon>Bacteroides</taxon>
    </lineage>
</organism>
<dbReference type="AlphaFoldDB" id="A0A7J4YNF5"/>
<feature type="domain" description="O-antigen ligase-related" evidence="6">
    <location>
        <begin position="181"/>
        <end position="321"/>
    </location>
</feature>
<feature type="transmembrane region" description="Helical" evidence="5">
    <location>
        <begin position="75"/>
        <end position="91"/>
    </location>
</feature>
<feature type="transmembrane region" description="Helical" evidence="5">
    <location>
        <begin position="306"/>
        <end position="326"/>
    </location>
</feature>
<feature type="transmembrane region" description="Helical" evidence="5">
    <location>
        <begin position="143"/>
        <end position="162"/>
    </location>
</feature>
<dbReference type="RefSeq" id="WP_007755377.1">
    <property type="nucleotide sequence ID" value="NZ_DYAR01000006.1"/>
</dbReference>
<sequence length="394" mass="43751">MNSNIILILSVIIAFSNSLCIGLPIPQAAYYGWFAFIGLIGIINGVRINVTMVLFIIACVLSILANDIPSIFQAEYRLISFCLMILAIGPLNEGNSLNKFKWNLYGLINKVIIVGTLISFGGYLVHIPLFHGWSGFNGFTNHSMTMSSIGGISSLLCFKLFLDETNNPDTTFRKKWGFLGASVASVLVCFLGASRAALGATFVALFFYLWFYLGNVGKFMKYLIVALFLVVISSPVWYPYTEKVREKTEARNAMGGQFSSRDDMWNARKAEFESNPVLGIGFSSVDLKKSSDSVRANGGIEPGTSWLFMLSSVGLLGTLFFAILALKPIIKYMFNAKRYPLQLLLVITLLVWRSIHLFAEGYIMAAGDFSFLHVWILIALANVIVDNKYKITQE</sequence>
<accession>A0A7J4YNF5</accession>
<evidence type="ECO:0000256" key="2">
    <source>
        <dbReference type="ARBA" id="ARBA00022692"/>
    </source>
</evidence>
<dbReference type="GeneID" id="92987794"/>
<keyword evidence="3 5" id="KW-1133">Transmembrane helix</keyword>
<keyword evidence="4 5" id="KW-0472">Membrane</keyword>
<comment type="subcellular location">
    <subcellularLocation>
        <location evidence="1">Membrane</location>
        <topology evidence="1">Multi-pass membrane protein</topology>
    </subcellularLocation>
</comment>
<dbReference type="Pfam" id="PF04932">
    <property type="entry name" value="Wzy_C"/>
    <property type="match status" value="1"/>
</dbReference>
<feature type="transmembrane region" description="Helical" evidence="5">
    <location>
        <begin position="30"/>
        <end position="63"/>
    </location>
</feature>
<evidence type="ECO:0000313" key="8">
    <source>
        <dbReference type="EMBL" id="KAA5257165.1"/>
    </source>
</evidence>
<dbReference type="GO" id="GO:0016020">
    <property type="term" value="C:membrane"/>
    <property type="evidence" value="ECO:0007669"/>
    <property type="project" value="UniProtKB-SubCell"/>
</dbReference>
<evidence type="ECO:0000259" key="6">
    <source>
        <dbReference type="Pfam" id="PF04932"/>
    </source>
</evidence>
<evidence type="ECO:0000256" key="1">
    <source>
        <dbReference type="ARBA" id="ARBA00004141"/>
    </source>
</evidence>
<reference evidence="9 10" key="1">
    <citation type="journal article" date="2019" name="Nat. Med.">
        <title>A library of human gut bacterial isolates paired with longitudinal multiomics data enables mechanistic microbiome research.</title>
        <authorList>
            <person name="Poyet M."/>
            <person name="Groussin M."/>
            <person name="Gibbons S.M."/>
            <person name="Avila-Pacheco J."/>
            <person name="Jiang X."/>
            <person name="Kearney S.M."/>
            <person name="Perrotta A.R."/>
            <person name="Berdy B."/>
            <person name="Zhao S."/>
            <person name="Lieberman T.D."/>
            <person name="Swanson P.K."/>
            <person name="Smith M."/>
            <person name="Roesemann S."/>
            <person name="Alexander J.E."/>
            <person name="Rich S.A."/>
            <person name="Livny J."/>
            <person name="Vlamakis H."/>
            <person name="Clish C."/>
            <person name="Bullock K."/>
            <person name="Deik A."/>
            <person name="Scott J."/>
            <person name="Pierce K.A."/>
            <person name="Xavier R.J."/>
            <person name="Alm E.J."/>
        </authorList>
    </citation>
    <scope>NUCLEOTIDE SEQUENCE [LARGE SCALE GENOMIC DNA]</scope>
    <source>
        <strain evidence="8 10">BIOML-A2</strain>
        <strain evidence="7 9">BIOML-A6</strain>
    </source>
</reference>
<dbReference type="GO" id="GO:0016874">
    <property type="term" value="F:ligase activity"/>
    <property type="evidence" value="ECO:0007669"/>
    <property type="project" value="UniProtKB-KW"/>
</dbReference>
<evidence type="ECO:0000313" key="9">
    <source>
        <dbReference type="Proteomes" id="UP000421791"/>
    </source>
</evidence>
<keyword evidence="7" id="KW-0436">Ligase</keyword>
<evidence type="ECO:0000256" key="5">
    <source>
        <dbReference type="SAM" id="Phobius"/>
    </source>
</evidence>
<proteinExistence type="predicted"/>
<name>A0A7J4YNF5_9BACE</name>
<dbReference type="InterPro" id="IPR051533">
    <property type="entry name" value="WaaL-like"/>
</dbReference>
<dbReference type="PANTHER" id="PTHR37422:SF17">
    <property type="entry name" value="O-ANTIGEN LIGASE"/>
    <property type="match status" value="1"/>
</dbReference>
<feature type="transmembrane region" description="Helical" evidence="5">
    <location>
        <begin position="361"/>
        <end position="385"/>
    </location>
</feature>
<evidence type="ECO:0000256" key="3">
    <source>
        <dbReference type="ARBA" id="ARBA00022989"/>
    </source>
</evidence>
<keyword evidence="2 5" id="KW-0812">Transmembrane</keyword>
<evidence type="ECO:0000313" key="10">
    <source>
        <dbReference type="Proteomes" id="UP000440198"/>
    </source>
</evidence>
<dbReference type="InterPro" id="IPR007016">
    <property type="entry name" value="O-antigen_ligase-rel_domated"/>
</dbReference>
<evidence type="ECO:0000256" key="4">
    <source>
        <dbReference type="ARBA" id="ARBA00023136"/>
    </source>
</evidence>
<feature type="transmembrane region" description="Helical" evidence="5">
    <location>
        <begin position="182"/>
        <end position="210"/>
    </location>
</feature>
<feature type="transmembrane region" description="Helical" evidence="5">
    <location>
        <begin position="338"/>
        <end position="355"/>
    </location>
</feature>
<dbReference type="PANTHER" id="PTHR37422">
    <property type="entry name" value="TEICHURONIC ACID BIOSYNTHESIS PROTEIN TUAE"/>
    <property type="match status" value="1"/>
</dbReference>
<evidence type="ECO:0000313" key="7">
    <source>
        <dbReference type="EMBL" id="KAA5229862.1"/>
    </source>
</evidence>
<keyword evidence="10" id="KW-1185">Reference proteome</keyword>
<gene>
    <name evidence="8" type="ORF">F2Z09_11110</name>
    <name evidence="7" type="ORF">F2Z22_12100</name>
</gene>